<keyword evidence="5" id="KW-1185">Reference proteome</keyword>
<evidence type="ECO:0000313" key="4">
    <source>
        <dbReference type="EMBL" id="WOK07058.1"/>
    </source>
</evidence>
<keyword evidence="1" id="KW-0175">Coiled coil</keyword>
<feature type="region of interest" description="Disordered" evidence="2">
    <location>
        <begin position="148"/>
        <end position="194"/>
    </location>
</feature>
<feature type="compositionally biased region" description="Polar residues" evidence="2">
    <location>
        <begin position="148"/>
        <end position="171"/>
    </location>
</feature>
<reference evidence="4 5" key="1">
    <citation type="journal article" date="2023" name="Microbiol. Resour. Announc.">
        <title>Complete Genome Sequence of Imperialibacter roseus strain P4T.</title>
        <authorList>
            <person name="Tizabi D.R."/>
            <person name="Bachvaroff T."/>
            <person name="Hill R.T."/>
        </authorList>
    </citation>
    <scope>NUCLEOTIDE SEQUENCE [LARGE SCALE GENOMIC DNA]</scope>
    <source>
        <strain evidence="4 5">P4T</strain>
    </source>
</reference>
<feature type="coiled-coil region" evidence="1">
    <location>
        <begin position="22"/>
        <end position="63"/>
    </location>
</feature>
<accession>A0ABZ0IRJ3</accession>
<evidence type="ECO:0000313" key="5">
    <source>
        <dbReference type="Proteomes" id="UP001302349"/>
    </source>
</evidence>
<dbReference type="RefSeq" id="WP_317489747.1">
    <property type="nucleotide sequence ID" value="NZ_CP136051.1"/>
</dbReference>
<evidence type="ECO:0000259" key="3">
    <source>
        <dbReference type="Pfam" id="PF08789"/>
    </source>
</evidence>
<dbReference type="Proteomes" id="UP001302349">
    <property type="component" value="Chromosome"/>
</dbReference>
<dbReference type="EMBL" id="CP136051">
    <property type="protein sequence ID" value="WOK07058.1"/>
    <property type="molecule type" value="Genomic_DNA"/>
</dbReference>
<proteinExistence type="predicted"/>
<name>A0ABZ0IRJ3_9BACT</name>
<sequence length="219" mass="24569">MKNFVALFIITFSAFRLSSQSLEQTNQELQLLIVKRSELTDSLENLNKKIELLQKKILYLEYKESQALGSKFISTTKAFGSPYMMIGSSQKTRIDLDNGITIELLDYDGKKLKIFASDQIGFIWPSDVEDQELVNQFINLIEGKSVVDGTNKQPTSPQKAEPIHSTNQPNIDTGPVTSPAKSSSYTPKTSKSYHRGPRGGCYYYSSSGKKVYVDRSLCN</sequence>
<feature type="domain" description="PBCV-specific basic adaptor" evidence="3">
    <location>
        <begin position="195"/>
        <end position="214"/>
    </location>
</feature>
<evidence type="ECO:0000256" key="2">
    <source>
        <dbReference type="SAM" id="MobiDB-lite"/>
    </source>
</evidence>
<organism evidence="4 5">
    <name type="scientific">Imperialibacter roseus</name>
    <dbReference type="NCBI Taxonomy" id="1324217"/>
    <lineage>
        <taxon>Bacteria</taxon>
        <taxon>Pseudomonadati</taxon>
        <taxon>Bacteroidota</taxon>
        <taxon>Cytophagia</taxon>
        <taxon>Cytophagales</taxon>
        <taxon>Flammeovirgaceae</taxon>
        <taxon>Imperialibacter</taxon>
    </lineage>
</organism>
<feature type="compositionally biased region" description="Low complexity" evidence="2">
    <location>
        <begin position="177"/>
        <end position="190"/>
    </location>
</feature>
<gene>
    <name evidence="4" type="ORF">RT717_00290</name>
</gene>
<evidence type="ECO:0000256" key="1">
    <source>
        <dbReference type="SAM" id="Coils"/>
    </source>
</evidence>
<dbReference type="InterPro" id="IPR014897">
    <property type="entry name" value="PBCV_basic_adap"/>
</dbReference>
<dbReference type="Pfam" id="PF08789">
    <property type="entry name" value="PBCV_basic_adap"/>
    <property type="match status" value="1"/>
</dbReference>
<protein>
    <recommendedName>
        <fullName evidence="3">PBCV-specific basic adaptor domain-containing protein</fullName>
    </recommendedName>
</protein>